<dbReference type="Pfam" id="PF19827">
    <property type="entry name" value="DUF6308"/>
    <property type="match status" value="1"/>
</dbReference>
<evidence type="ECO:0000313" key="1">
    <source>
        <dbReference type="EMBL" id="PCC48892.1"/>
    </source>
</evidence>
<dbReference type="AlphaFoldDB" id="A0A2A3ZA52"/>
<comment type="caution">
    <text evidence="1">The sequence shown here is derived from an EMBL/GenBank/DDBJ whole genome shotgun (WGS) entry which is preliminary data.</text>
</comment>
<evidence type="ECO:0000313" key="2">
    <source>
        <dbReference type="Proteomes" id="UP000217720"/>
    </source>
</evidence>
<protein>
    <submittedName>
        <fullName evidence="1">Uncharacterized protein</fullName>
    </submittedName>
</protein>
<dbReference type="InterPro" id="IPR046275">
    <property type="entry name" value="DUF6308"/>
</dbReference>
<sequence>MQLDRGGSAVGILDAIHHVDEDEGLKYLKKYYLSDAEFFTGSQFEQIGAEPGTENKFTVADLYSVATLAVNVPARAGLAILGNEAETFNGLLGEIPDVEIRSLTESEFETHLGVKSPALELWDRLRRNGHNERRWGIGPTLASKLMSRKRPHLIPIEDSVVDRVINRGRSDSWRLWWEAFQAEGDYLERRADRLRAEIGRPDLSTLRVFDVMLWMWGKDNA</sequence>
<name>A0A2A3ZA52_BREAU</name>
<accession>A0A2A3ZA52</accession>
<organism evidence="1 2">
    <name type="scientific">Brevibacterium aurantiacum</name>
    <dbReference type="NCBI Taxonomy" id="273384"/>
    <lineage>
        <taxon>Bacteria</taxon>
        <taxon>Bacillati</taxon>
        <taxon>Actinomycetota</taxon>
        <taxon>Actinomycetes</taxon>
        <taxon>Micrococcales</taxon>
        <taxon>Brevibacteriaceae</taxon>
        <taxon>Brevibacterium</taxon>
    </lineage>
</organism>
<gene>
    <name evidence="1" type="ORF">CIK62_16195</name>
</gene>
<reference evidence="1 2" key="1">
    <citation type="journal article" date="2017" name="Elife">
        <title>Extensive horizontal gene transfer in cheese-associated bacteria.</title>
        <authorList>
            <person name="Bonham K.S."/>
            <person name="Wolfe B.E."/>
            <person name="Dutton R.J."/>
        </authorList>
    </citation>
    <scope>NUCLEOTIDE SEQUENCE [LARGE SCALE GENOMIC DNA]</scope>
    <source>
        <strain evidence="1 2">900_6</strain>
    </source>
</reference>
<proteinExistence type="predicted"/>
<dbReference type="Proteomes" id="UP000217720">
    <property type="component" value="Unassembled WGS sequence"/>
</dbReference>
<dbReference type="EMBL" id="NRGO01000024">
    <property type="protein sequence ID" value="PCC48892.1"/>
    <property type="molecule type" value="Genomic_DNA"/>
</dbReference>